<gene>
    <name evidence="5" type="ORF">IBL28_01695</name>
</gene>
<dbReference type="Proteomes" id="UP000653730">
    <property type="component" value="Unassembled WGS sequence"/>
</dbReference>
<dbReference type="GO" id="GO:0003700">
    <property type="term" value="F:DNA-binding transcription factor activity"/>
    <property type="evidence" value="ECO:0007669"/>
    <property type="project" value="InterPro"/>
</dbReference>
<evidence type="ECO:0000256" key="1">
    <source>
        <dbReference type="ARBA" id="ARBA00023015"/>
    </source>
</evidence>
<evidence type="ECO:0000256" key="3">
    <source>
        <dbReference type="ARBA" id="ARBA00023163"/>
    </source>
</evidence>
<dbReference type="PROSITE" id="PS50987">
    <property type="entry name" value="HTH_ARSR_2"/>
    <property type="match status" value="1"/>
</dbReference>
<reference evidence="5 6" key="1">
    <citation type="submission" date="2020-09" db="EMBL/GenBank/DDBJ databases">
        <title>Sinomicrobium weinanense sp. nov., a halophilic bacteria isolated from saline-alkali soil.</title>
        <authorList>
            <person name="Wu P."/>
            <person name="Ren H."/>
            <person name="Mei Y."/>
            <person name="Liang Y."/>
            <person name="Chen Z."/>
        </authorList>
    </citation>
    <scope>NUCLEOTIDE SEQUENCE [LARGE SCALE GENOMIC DNA]</scope>
    <source>
        <strain evidence="5 6">FJxs</strain>
    </source>
</reference>
<proteinExistence type="predicted"/>
<dbReference type="Pfam" id="PF01022">
    <property type="entry name" value="HTH_5"/>
    <property type="match status" value="1"/>
</dbReference>
<keyword evidence="6" id="KW-1185">Reference proteome</keyword>
<evidence type="ECO:0000313" key="6">
    <source>
        <dbReference type="Proteomes" id="UP000653730"/>
    </source>
</evidence>
<dbReference type="EMBL" id="JACVDC010000002">
    <property type="protein sequence ID" value="MBC9794666.1"/>
    <property type="molecule type" value="Genomic_DNA"/>
</dbReference>
<dbReference type="InterPro" id="IPR036390">
    <property type="entry name" value="WH_DNA-bd_sf"/>
</dbReference>
<dbReference type="GO" id="GO:0003677">
    <property type="term" value="F:DNA binding"/>
    <property type="evidence" value="ECO:0007669"/>
    <property type="project" value="UniProtKB-KW"/>
</dbReference>
<evidence type="ECO:0000313" key="5">
    <source>
        <dbReference type="EMBL" id="MBC9794666.1"/>
    </source>
</evidence>
<keyword evidence="2" id="KW-0238">DNA-binding</keyword>
<dbReference type="SMART" id="SM00418">
    <property type="entry name" value="HTH_ARSR"/>
    <property type="match status" value="1"/>
</dbReference>
<protein>
    <submittedName>
        <fullName evidence="5">Helix-turn-helix transcriptional regulator</fullName>
    </submittedName>
</protein>
<evidence type="ECO:0000256" key="2">
    <source>
        <dbReference type="ARBA" id="ARBA00023125"/>
    </source>
</evidence>
<feature type="domain" description="HTH arsR-type" evidence="4">
    <location>
        <begin position="1"/>
        <end position="101"/>
    </location>
</feature>
<dbReference type="InterPro" id="IPR011991">
    <property type="entry name" value="ArsR-like_HTH"/>
</dbReference>
<dbReference type="InterPro" id="IPR051081">
    <property type="entry name" value="HTH_MetalResp_TranReg"/>
</dbReference>
<keyword evidence="1" id="KW-0805">Transcription regulation</keyword>
<dbReference type="RefSeq" id="WP_187963823.1">
    <property type="nucleotide sequence ID" value="NZ_JACVDC010000002.1"/>
</dbReference>
<evidence type="ECO:0000259" key="4">
    <source>
        <dbReference type="PROSITE" id="PS50987"/>
    </source>
</evidence>
<comment type="caution">
    <text evidence="5">The sequence shown here is derived from an EMBL/GenBank/DDBJ whole genome shotgun (WGS) entry which is preliminary data.</text>
</comment>
<dbReference type="CDD" id="cd00090">
    <property type="entry name" value="HTH_ARSR"/>
    <property type="match status" value="1"/>
</dbReference>
<dbReference type="PANTHER" id="PTHR33154:SF33">
    <property type="entry name" value="TRANSCRIPTIONAL REPRESSOR SDPR"/>
    <property type="match status" value="1"/>
</dbReference>
<organism evidence="5 6">
    <name type="scientific">Sinomicrobium weinanense</name>
    <dbReference type="NCBI Taxonomy" id="2842200"/>
    <lineage>
        <taxon>Bacteria</taxon>
        <taxon>Pseudomonadati</taxon>
        <taxon>Bacteroidota</taxon>
        <taxon>Flavobacteriia</taxon>
        <taxon>Flavobacteriales</taxon>
        <taxon>Flavobacteriaceae</taxon>
        <taxon>Sinomicrobium</taxon>
    </lineage>
</organism>
<dbReference type="Gene3D" id="1.10.10.10">
    <property type="entry name" value="Winged helix-like DNA-binding domain superfamily/Winged helix DNA-binding domain"/>
    <property type="match status" value="1"/>
</dbReference>
<dbReference type="AlphaFoldDB" id="A0A926Q295"/>
<dbReference type="InterPro" id="IPR001845">
    <property type="entry name" value="HTH_ArsR_DNA-bd_dom"/>
</dbReference>
<dbReference type="SUPFAM" id="SSF46785">
    <property type="entry name" value="Winged helix' DNA-binding domain"/>
    <property type="match status" value="1"/>
</dbReference>
<accession>A0A926Q295</accession>
<dbReference type="InterPro" id="IPR036388">
    <property type="entry name" value="WH-like_DNA-bd_sf"/>
</dbReference>
<dbReference type="PANTHER" id="PTHR33154">
    <property type="entry name" value="TRANSCRIPTIONAL REGULATOR, ARSR FAMILY"/>
    <property type="match status" value="1"/>
</dbReference>
<sequence length="101" mass="11931">MDLDIVEISKVLSNQARVDILTWLKDPEKHFPPHRELGHFNDGVCVDHIRRKAGLSQSTISHYLNMMYKAGLIAPTRYGKWTYFKRNEETIQQYREEINNI</sequence>
<name>A0A926Q295_9FLAO</name>
<keyword evidence="3" id="KW-0804">Transcription</keyword>